<evidence type="ECO:0000313" key="1">
    <source>
        <dbReference type="EMBL" id="CUK26185.1"/>
    </source>
</evidence>
<name>A0A0P1J943_9RHOB</name>
<dbReference type="RefSeq" id="WP_058315114.1">
    <property type="nucleotide sequence ID" value="NZ_CYTO01000020.1"/>
</dbReference>
<proteinExistence type="predicted"/>
<accession>A0A0P1J943</accession>
<reference evidence="2" key="1">
    <citation type="submission" date="2015-09" db="EMBL/GenBank/DDBJ databases">
        <authorList>
            <person name="Rodrigo-Torres Lidia"/>
            <person name="Arahal R.David."/>
        </authorList>
    </citation>
    <scope>NUCLEOTIDE SEQUENCE [LARGE SCALE GENOMIC DNA]</scope>
    <source>
        <strain evidence="2">CECT 5114</strain>
    </source>
</reference>
<dbReference type="PRINTS" id="PR00081">
    <property type="entry name" value="GDHRDH"/>
</dbReference>
<dbReference type="Pfam" id="PF13561">
    <property type="entry name" value="adh_short_C2"/>
    <property type="match status" value="1"/>
</dbReference>
<dbReference type="GO" id="GO:0005737">
    <property type="term" value="C:cytoplasm"/>
    <property type="evidence" value="ECO:0007669"/>
    <property type="project" value="TreeGrafter"/>
</dbReference>
<dbReference type="AlphaFoldDB" id="A0A0P1J943"/>
<dbReference type="InterPro" id="IPR051468">
    <property type="entry name" value="Fungal_SecMetab_SDRs"/>
</dbReference>
<dbReference type="InterPro" id="IPR036291">
    <property type="entry name" value="NAD(P)-bd_dom_sf"/>
</dbReference>
<dbReference type="OrthoDB" id="9785826at2"/>
<dbReference type="PANTHER" id="PTHR43544:SF12">
    <property type="entry name" value="NAD(P)-BINDING ROSSMANN-FOLD SUPERFAMILY PROTEIN"/>
    <property type="match status" value="1"/>
</dbReference>
<keyword evidence="2" id="KW-1185">Reference proteome</keyword>
<dbReference type="PANTHER" id="PTHR43544">
    <property type="entry name" value="SHORT-CHAIN DEHYDROGENASE/REDUCTASE"/>
    <property type="match status" value="1"/>
</dbReference>
<organism evidence="1 2">
    <name type="scientific">Cognatishimia activa</name>
    <dbReference type="NCBI Taxonomy" id="1715691"/>
    <lineage>
        <taxon>Bacteria</taxon>
        <taxon>Pseudomonadati</taxon>
        <taxon>Pseudomonadota</taxon>
        <taxon>Alphaproteobacteria</taxon>
        <taxon>Rhodobacterales</taxon>
        <taxon>Paracoccaceae</taxon>
        <taxon>Cognatishimia</taxon>
    </lineage>
</organism>
<dbReference type="GO" id="GO:0016491">
    <property type="term" value="F:oxidoreductase activity"/>
    <property type="evidence" value="ECO:0007669"/>
    <property type="project" value="TreeGrafter"/>
</dbReference>
<dbReference type="InterPro" id="IPR002347">
    <property type="entry name" value="SDR_fam"/>
</dbReference>
<dbReference type="Proteomes" id="UP000051184">
    <property type="component" value="Unassembled WGS sequence"/>
</dbReference>
<evidence type="ECO:0000313" key="2">
    <source>
        <dbReference type="Proteomes" id="UP000051184"/>
    </source>
</evidence>
<dbReference type="STRING" id="1715691.TA5113_02034"/>
<sequence>MEQILIIGDSGGIGAALREAFEARGAHVTGLSRSGDGFDVTYPGRAEAALESLQGPYDQIWIALGVLTGAAERPEKSLAELDAVEMVGVLAVNTVGPALVMKHAKRLLSRDGSARLVALSARVGSIGDNRAGGWYSYRASKAGLNQVLHTAAIELKRSHKQAVCVAMHPGTVATSFTSGFPSAPKVTSKEAAQNLIKVVEGLQPEDSGGFFDWRGHPVPW</sequence>
<protein>
    <submittedName>
        <fullName evidence="1">C signal</fullName>
    </submittedName>
</protein>
<dbReference type="Gene3D" id="3.40.50.720">
    <property type="entry name" value="NAD(P)-binding Rossmann-like Domain"/>
    <property type="match status" value="1"/>
</dbReference>
<dbReference type="EMBL" id="CYUE01000020">
    <property type="protein sequence ID" value="CUK26185.1"/>
    <property type="molecule type" value="Genomic_DNA"/>
</dbReference>
<dbReference type="SUPFAM" id="SSF51735">
    <property type="entry name" value="NAD(P)-binding Rossmann-fold domains"/>
    <property type="match status" value="1"/>
</dbReference>
<gene>
    <name evidence="1" type="primary">csgA</name>
    <name evidence="1" type="ORF">TA5114_01992</name>
</gene>